<dbReference type="SUPFAM" id="SSF52540">
    <property type="entry name" value="P-loop containing nucleoside triphosphate hydrolases"/>
    <property type="match status" value="1"/>
</dbReference>
<keyword evidence="1" id="KW-0175">Coiled coil</keyword>
<dbReference type="InterPro" id="IPR027417">
    <property type="entry name" value="P-loop_NTPase"/>
</dbReference>
<name>A0A127JVA8_9BURK</name>
<protein>
    <recommendedName>
        <fullName evidence="4">DNA helicase</fullName>
    </recommendedName>
</protein>
<evidence type="ECO:0000313" key="3">
    <source>
        <dbReference type="Proteomes" id="UP000070433"/>
    </source>
</evidence>
<evidence type="ECO:0000313" key="2">
    <source>
        <dbReference type="EMBL" id="AMO23920.1"/>
    </source>
</evidence>
<proteinExistence type="predicted"/>
<gene>
    <name evidence="2" type="ORF">UC35_14930</name>
</gene>
<reference evidence="2 3" key="1">
    <citation type="journal article" date="2014" name="Int. J. Syst. Evol. Microbiol.">
        <title>Ramlibacter solisilvae sp. nov., isolated from forest soil, and emended description of the genus Ramlibacter.</title>
        <authorList>
            <person name="Lee H.J."/>
            <person name="Lee S.H."/>
            <person name="Lee S.S."/>
            <person name="Lee J.S."/>
            <person name="Kim Y."/>
            <person name="Kim S.C."/>
            <person name="Jeon C.O."/>
        </authorList>
    </citation>
    <scope>NUCLEOTIDE SEQUENCE [LARGE SCALE GENOMIC DNA]</scope>
    <source>
        <strain evidence="2 3">5-10</strain>
    </source>
</reference>
<keyword evidence="3" id="KW-1185">Reference proteome</keyword>
<sequence>MVDPDLYFANPARFGDWRIWHAPPSLPEKPDSLDWEAVSVHLLEHEADLDADALNVGSLLIDEGQDFPPAFYRTLRFISAVGSARPVEHPLKCLVLADENQKLTEENSTLEEIARELRIAEGDRFLLLDNFRNTKEVAELARRFFADVGVLPHLPTRSGPKPTFALLGRSEIVNRIRTWLVNNPGKEAGVLVFSEEDRDSLVTLIREKCENLKGRHVTVQTYSWNSRRINPAKDLVFDTPDVVTVLNMQSCKGLEFDAVFILDLSHAQISRIGPDRFKMQMFVAVSRSREWVGLLDSGKGAASAPYVELLPDERYLERESQLERAAQSAGDATLLSEPKETLAVRKDEGWETRLKQFAKSGKLKLQDKRPKGGVLWVEDERGVEDLVRPLGFQYSAKQSAWWRK</sequence>
<dbReference type="OrthoDB" id="393237at2"/>
<accession>A0A127JVA8</accession>
<dbReference type="Gene3D" id="3.40.50.300">
    <property type="entry name" value="P-loop containing nucleotide triphosphate hydrolases"/>
    <property type="match status" value="1"/>
</dbReference>
<evidence type="ECO:0000256" key="1">
    <source>
        <dbReference type="SAM" id="Coils"/>
    </source>
</evidence>
<organism evidence="2 3">
    <name type="scientific">Ramlibacter tataouinensis</name>
    <dbReference type="NCBI Taxonomy" id="94132"/>
    <lineage>
        <taxon>Bacteria</taxon>
        <taxon>Pseudomonadati</taxon>
        <taxon>Pseudomonadota</taxon>
        <taxon>Betaproteobacteria</taxon>
        <taxon>Burkholderiales</taxon>
        <taxon>Comamonadaceae</taxon>
        <taxon>Ramlibacter</taxon>
    </lineage>
</organism>
<dbReference type="EMBL" id="CP010951">
    <property type="protein sequence ID" value="AMO23920.1"/>
    <property type="molecule type" value="Genomic_DNA"/>
</dbReference>
<dbReference type="AlphaFoldDB" id="A0A127JVA8"/>
<feature type="coiled-coil region" evidence="1">
    <location>
        <begin position="96"/>
        <end position="123"/>
    </location>
</feature>
<evidence type="ECO:0008006" key="4">
    <source>
        <dbReference type="Google" id="ProtNLM"/>
    </source>
</evidence>
<dbReference type="Proteomes" id="UP000070433">
    <property type="component" value="Chromosome"/>
</dbReference>